<dbReference type="InterPro" id="IPR024704">
    <property type="entry name" value="SMC"/>
</dbReference>
<dbReference type="Pfam" id="PF02463">
    <property type="entry name" value="SMC_N"/>
    <property type="match status" value="2"/>
</dbReference>
<evidence type="ECO:0000256" key="4">
    <source>
        <dbReference type="ARBA" id="ARBA00022741"/>
    </source>
</evidence>
<evidence type="ECO:0000256" key="1">
    <source>
        <dbReference type="ARBA" id="ARBA00004123"/>
    </source>
</evidence>
<dbReference type="Proteomes" id="UP000186136">
    <property type="component" value="Unassembled WGS sequence"/>
</dbReference>
<dbReference type="FunFam" id="3.40.50.300:FF:000481">
    <property type="entry name" value="Structural maintenance of chromosomes 4"/>
    <property type="match status" value="1"/>
</dbReference>
<evidence type="ECO:0000256" key="10">
    <source>
        <dbReference type="ARBA" id="ARBA00023306"/>
    </source>
</evidence>
<dbReference type="GO" id="GO:0051301">
    <property type="term" value="P:cell division"/>
    <property type="evidence" value="ECO:0007669"/>
    <property type="project" value="UniProtKB-KW"/>
</dbReference>
<evidence type="ECO:0000256" key="6">
    <source>
        <dbReference type="ARBA" id="ARBA00022840"/>
    </source>
</evidence>
<dbReference type="SUPFAM" id="SSF75553">
    <property type="entry name" value="Smc hinge domain"/>
    <property type="match status" value="1"/>
</dbReference>
<keyword evidence="16" id="KW-1185">Reference proteome</keyword>
<keyword evidence="10" id="KW-0131">Cell cycle</keyword>
<evidence type="ECO:0000256" key="7">
    <source>
        <dbReference type="ARBA" id="ARBA00023054"/>
    </source>
</evidence>
<feature type="region of interest" description="Disordered" evidence="13">
    <location>
        <begin position="475"/>
        <end position="495"/>
    </location>
</feature>
<keyword evidence="5" id="KW-0498">Mitosis</keyword>
<keyword evidence="3" id="KW-0132">Cell division</keyword>
<dbReference type="OrthoDB" id="5575062at2759"/>
<keyword evidence="9 11" id="KW-0539">Nucleus</keyword>
<dbReference type="InterPro" id="IPR003395">
    <property type="entry name" value="RecF/RecN/SMC_N"/>
</dbReference>
<dbReference type="GO" id="GO:0005634">
    <property type="term" value="C:nucleus"/>
    <property type="evidence" value="ECO:0007669"/>
    <property type="project" value="UniProtKB-SubCell"/>
</dbReference>
<reference evidence="15 16" key="1">
    <citation type="submission" date="2016-08" db="EMBL/GenBank/DDBJ databases">
        <title>Whole genome shotgun sequence of Pichia membranifaciens KS47-1.</title>
        <authorList>
            <person name="Konishi M."/>
            <person name="Ishida M."/>
            <person name="Arakawa T."/>
            <person name="Kato Y."/>
            <person name="Horiuchi J."/>
        </authorList>
    </citation>
    <scope>NUCLEOTIDE SEQUENCE [LARGE SCALE GENOMIC DNA]</scope>
    <source>
        <strain evidence="15 16">KS47-1</strain>
    </source>
</reference>
<dbReference type="PANTHER" id="PTHR18937">
    <property type="entry name" value="STRUCTURAL MAINTENANCE OF CHROMOSOMES SMC FAMILY MEMBER"/>
    <property type="match status" value="1"/>
</dbReference>
<keyword evidence="7 12" id="KW-0175">Coiled coil</keyword>
<evidence type="ECO:0000256" key="9">
    <source>
        <dbReference type="ARBA" id="ARBA00023242"/>
    </source>
</evidence>
<gene>
    <name evidence="15" type="ORF">PMKS-001759</name>
</gene>
<evidence type="ECO:0000256" key="2">
    <source>
        <dbReference type="ARBA" id="ARBA00006005"/>
    </source>
</evidence>
<dbReference type="Gene3D" id="1.20.1060.20">
    <property type="match status" value="1"/>
</dbReference>
<evidence type="ECO:0000259" key="14">
    <source>
        <dbReference type="SMART" id="SM00968"/>
    </source>
</evidence>
<keyword evidence="6" id="KW-0067">ATP-binding</keyword>
<evidence type="ECO:0000256" key="11">
    <source>
        <dbReference type="PIRNR" id="PIRNR005719"/>
    </source>
</evidence>
<feature type="compositionally biased region" description="Polar residues" evidence="13">
    <location>
        <begin position="478"/>
        <end position="493"/>
    </location>
</feature>
<dbReference type="InterPro" id="IPR010935">
    <property type="entry name" value="SMC_hinge"/>
</dbReference>
<evidence type="ECO:0000313" key="16">
    <source>
        <dbReference type="Proteomes" id="UP000186136"/>
    </source>
</evidence>
<dbReference type="Gene3D" id="1.10.287.950">
    <property type="entry name" value="Methyl-accepting chemotaxis protein"/>
    <property type="match status" value="1"/>
</dbReference>
<dbReference type="SUPFAM" id="SSF52540">
    <property type="entry name" value="P-loop containing nucleoside triphosphate hydrolases"/>
    <property type="match status" value="1"/>
</dbReference>
<dbReference type="SMART" id="SM00968">
    <property type="entry name" value="SMC_hinge"/>
    <property type="match status" value="1"/>
</dbReference>
<evidence type="ECO:0000256" key="5">
    <source>
        <dbReference type="ARBA" id="ARBA00022776"/>
    </source>
</evidence>
<evidence type="ECO:0000313" key="15">
    <source>
        <dbReference type="EMBL" id="GAV28289.1"/>
    </source>
</evidence>
<feature type="region of interest" description="Disordered" evidence="13">
    <location>
        <begin position="30"/>
        <end position="50"/>
    </location>
</feature>
<dbReference type="SUPFAM" id="SSF57997">
    <property type="entry name" value="Tropomyosin"/>
    <property type="match status" value="1"/>
</dbReference>
<protein>
    <recommendedName>
        <fullName evidence="11">Structural maintenance of chromosomes protein</fullName>
    </recommendedName>
</protein>
<dbReference type="PIRSF" id="PIRSF005719">
    <property type="entry name" value="SMC"/>
    <property type="match status" value="1"/>
</dbReference>
<evidence type="ECO:0000256" key="13">
    <source>
        <dbReference type="SAM" id="MobiDB-lite"/>
    </source>
</evidence>
<comment type="similarity">
    <text evidence="2">Belongs to the SMC family. SMC4 subfamily.</text>
</comment>
<feature type="domain" description="SMC hinge" evidence="14">
    <location>
        <begin position="677"/>
        <end position="790"/>
    </location>
</feature>
<keyword evidence="4" id="KW-0547">Nucleotide-binding</keyword>
<evidence type="ECO:0000256" key="3">
    <source>
        <dbReference type="ARBA" id="ARBA00022618"/>
    </source>
</evidence>
<dbReference type="PANTHER" id="PTHR18937:SF172">
    <property type="entry name" value="STRUCTURAL MAINTENANCE OF CHROMOSOMES PROTEIN"/>
    <property type="match status" value="1"/>
</dbReference>
<dbReference type="InterPro" id="IPR027417">
    <property type="entry name" value="P-loop_NTPase"/>
</dbReference>
<dbReference type="GO" id="GO:0005524">
    <property type="term" value="F:ATP binding"/>
    <property type="evidence" value="ECO:0007669"/>
    <property type="project" value="UniProtKB-KW"/>
</dbReference>
<dbReference type="Gene3D" id="3.40.50.300">
    <property type="entry name" value="P-loop containing nucleotide triphosphate hydrolases"/>
    <property type="match status" value="2"/>
</dbReference>
<comment type="subcellular location">
    <subcellularLocation>
        <location evidence="1 11">Nucleus</location>
    </subcellularLocation>
</comment>
<dbReference type="GO" id="GO:0016887">
    <property type="term" value="F:ATP hydrolysis activity"/>
    <property type="evidence" value="ECO:0007669"/>
    <property type="project" value="InterPro"/>
</dbReference>
<feature type="coiled-coil region" evidence="12">
    <location>
        <begin position="843"/>
        <end position="1063"/>
    </location>
</feature>
<dbReference type="GO" id="GO:0007076">
    <property type="term" value="P:mitotic chromosome condensation"/>
    <property type="evidence" value="ECO:0007669"/>
    <property type="project" value="TreeGrafter"/>
</dbReference>
<sequence>MDVDDTFCSDIRTNQEKDFHALANSSFRSHDSEAYSEGAQVDNQTGKSAEDQGEVVMAEIYNDTFIGREIKEVRDVINGDIPMLENNNDNDSNAKIDMEGEKNGLAHNNSLSVIGLEPINSPRKSIQNILSQPVDNSPRLVIEKLVLTNFKSYAGRQEIGPFHPSFSAVVGPNGSGKSNVIDSLLFVFGFRASKMRQSKLKELIHNSESFPDLQFCQVDIHFKKIVDHYDALGNSTNSPSTVENSQLIISRKANKNNSSTYYIDGKVSSYTEVTSLLKKEGIDLDHKRFLILQGEVEMIAQMKPKAENENDDGLLEYLEDIIGTSSYKEEIESITAQIENLNDSYNEKKKRFDYVSEEFKDVENQKNSALEYLKLEKKLKDETAKYWFLTNLSEKALLERYNSKLNEMSEKIKGDNELIEKSKNLLADFKKQKGKLNSVLYNLNTAISKSKSELRNLEKQQVSLNENIKITQKKTDTTGKNLNQSKKNHQSNGAELESLRENIKFHDENIGTLNKELEGESEKLDFIRSSLSSETKKYSEQIEKLYKKLEPWKNSIDEKQSEQNIKISEIDLLQNQLDKIVSETDRIKSALDSKKEQIKINDSKINSLNENKLKYQSTIDKNRGTFEFAGKELKKLETELKEIGDKVEFARNRVSSFESGNKVLAALTRLQETGRINGFYGKLGDLGVIDDKYDVAVSTGGGALSDYVVDSVEDAQSCIQHLRQNNLGFGKFIVLEKLRKFNLNKINTPENVPRLFDLIRPISPKFLPAFYSSMYDTLVAPNLSVANRVAFGGSKRWRVVTLDGKLVDVSGTMSGGGTRVSKGAMKLASNSSSQSDVVSPQQLQEWREELRQKEENYRKAEMAYRKMEQVLRSSQEEIPKMSSALLKLRMDNDSLIDEIKEHEKSLKESSSNKDQVRALKLQIESHTQSLNKLKKEKSKLEEDSKDLQNQIDLLQQKVLDIGGIKLKAQTAKVQSIKDTIQLKTEMKENEELRVAKLQNQLQKLEKVIETSEVQLKEYNLSLEKLKANYEQMTSEVEKVQAEVDKLNNEKDDIVNEITDIDDKIEEEDSALRTSTELVGDSLKQISKVEAMIEKIGNEIQESANAIENIDYRIVTPYLTWMDADDQERNLIVQGPIDFEGKFSDDELKEIDLKQLGENVDSLKVELGGSTVNLDILISFQDKQNQFAKQKEDLEVSLKVLKEVKEKGEELTERRHTEFKAGFNAISSTLKVMYYLITAGGMAELEYYDSHDAFSEGIVFSVMPPKKSWRTISNLSGGEKTLASLALVFALHHYKPTPLYVMDEIDAALDFKNVSIVANYIKSRTKNAQFIVISLRNNMFELAESLVGIYKVNNMTKSATLVNRDLIK</sequence>
<dbReference type="Gene3D" id="3.30.70.1620">
    <property type="match status" value="1"/>
</dbReference>
<feature type="coiled-coil region" evidence="12">
    <location>
        <begin position="591"/>
        <end position="653"/>
    </location>
</feature>
<accession>A0A1Q2YFH8</accession>
<dbReference type="GO" id="GO:0000796">
    <property type="term" value="C:condensin complex"/>
    <property type="evidence" value="ECO:0007669"/>
    <property type="project" value="TreeGrafter"/>
</dbReference>
<name>A0A1Q2YFH8_9ASCO</name>
<evidence type="ECO:0000256" key="12">
    <source>
        <dbReference type="SAM" id="Coils"/>
    </source>
</evidence>
<dbReference type="Pfam" id="PF06470">
    <property type="entry name" value="SMC_hinge"/>
    <property type="match status" value="1"/>
</dbReference>
<organism evidence="15 16">
    <name type="scientific">Pichia membranifaciens</name>
    <dbReference type="NCBI Taxonomy" id="4926"/>
    <lineage>
        <taxon>Eukaryota</taxon>
        <taxon>Fungi</taxon>
        <taxon>Dikarya</taxon>
        <taxon>Ascomycota</taxon>
        <taxon>Saccharomycotina</taxon>
        <taxon>Pichiomycetes</taxon>
        <taxon>Pichiales</taxon>
        <taxon>Pichiaceae</taxon>
        <taxon>Pichia</taxon>
    </lineage>
</organism>
<keyword evidence="8" id="KW-0226">DNA condensation</keyword>
<dbReference type="FunFam" id="3.40.50.300:FF:000585">
    <property type="entry name" value="Structural maintenance of chromosomes 4"/>
    <property type="match status" value="1"/>
</dbReference>
<evidence type="ECO:0000256" key="8">
    <source>
        <dbReference type="ARBA" id="ARBA00023067"/>
    </source>
</evidence>
<feature type="coiled-coil region" evidence="12">
    <location>
        <begin position="324"/>
        <end position="351"/>
    </location>
</feature>
<dbReference type="InterPro" id="IPR036277">
    <property type="entry name" value="SMC_hinge_sf"/>
</dbReference>
<comment type="caution">
    <text evidence="15">The sequence shown here is derived from an EMBL/GenBank/DDBJ whole genome shotgun (WGS) entry which is preliminary data.</text>
</comment>
<proteinExistence type="inferred from homology"/>
<dbReference type="EMBL" id="BDGI01000064">
    <property type="protein sequence ID" value="GAV28289.1"/>
    <property type="molecule type" value="Genomic_DNA"/>
</dbReference>